<dbReference type="SMART" id="SM00981">
    <property type="entry name" value="THUMP"/>
    <property type="match status" value="1"/>
</dbReference>
<evidence type="ECO:0000313" key="4">
    <source>
        <dbReference type="WBParaSite" id="SMUV_0000291701-mRNA-1"/>
    </source>
</evidence>
<dbReference type="Gene3D" id="3.30.2300.10">
    <property type="entry name" value="THUMP superfamily"/>
    <property type="match status" value="1"/>
</dbReference>
<dbReference type="Proteomes" id="UP000046393">
    <property type="component" value="Unplaced"/>
</dbReference>
<dbReference type="Pfam" id="PF02926">
    <property type="entry name" value="THUMP"/>
    <property type="match status" value="1"/>
</dbReference>
<dbReference type="GO" id="GO:0006400">
    <property type="term" value="P:tRNA modification"/>
    <property type="evidence" value="ECO:0007669"/>
    <property type="project" value="InterPro"/>
</dbReference>
<dbReference type="PANTHER" id="PTHR13452:SF10">
    <property type="entry name" value="THUMP DOMAIN-CONTAINING PROTEIN 1"/>
    <property type="match status" value="1"/>
</dbReference>
<dbReference type="InterPro" id="IPR004114">
    <property type="entry name" value="THUMP_dom"/>
</dbReference>
<dbReference type="SUPFAM" id="SSF143437">
    <property type="entry name" value="THUMP domain-like"/>
    <property type="match status" value="1"/>
</dbReference>
<dbReference type="GO" id="GO:0003723">
    <property type="term" value="F:RNA binding"/>
    <property type="evidence" value="ECO:0007669"/>
    <property type="project" value="UniProtKB-UniRule"/>
</dbReference>
<reference evidence="4" key="1">
    <citation type="submission" date="2017-02" db="UniProtKB">
        <authorList>
            <consortium name="WormBaseParasite"/>
        </authorList>
    </citation>
    <scope>IDENTIFICATION</scope>
</reference>
<evidence type="ECO:0000259" key="2">
    <source>
        <dbReference type="PROSITE" id="PS51165"/>
    </source>
</evidence>
<dbReference type="CDD" id="cd11717">
    <property type="entry name" value="THUMP_THUMPD1_like"/>
    <property type="match status" value="1"/>
</dbReference>
<dbReference type="STRING" id="451379.A0A0N5AF76"/>
<evidence type="ECO:0000313" key="3">
    <source>
        <dbReference type="Proteomes" id="UP000046393"/>
    </source>
</evidence>
<dbReference type="PROSITE" id="PS51165">
    <property type="entry name" value="THUMP"/>
    <property type="match status" value="1"/>
</dbReference>
<dbReference type="WBParaSite" id="SMUV_0000291701-mRNA-1">
    <property type="protein sequence ID" value="SMUV_0000291701-mRNA-1"/>
    <property type="gene ID" value="SMUV_0000291701"/>
</dbReference>
<keyword evidence="1" id="KW-0694">RNA-binding</keyword>
<keyword evidence="3" id="KW-1185">Reference proteome</keyword>
<organism evidence="3 4">
    <name type="scientific">Syphacia muris</name>
    <dbReference type="NCBI Taxonomy" id="451379"/>
    <lineage>
        <taxon>Eukaryota</taxon>
        <taxon>Metazoa</taxon>
        <taxon>Ecdysozoa</taxon>
        <taxon>Nematoda</taxon>
        <taxon>Chromadorea</taxon>
        <taxon>Rhabditida</taxon>
        <taxon>Spirurina</taxon>
        <taxon>Oxyuridomorpha</taxon>
        <taxon>Oxyuroidea</taxon>
        <taxon>Oxyuridae</taxon>
        <taxon>Syphacia</taxon>
    </lineage>
</organism>
<protein>
    <submittedName>
        <fullName evidence="4">THUMP domain-containing protein</fullName>
    </submittedName>
</protein>
<dbReference type="PANTHER" id="PTHR13452">
    <property type="entry name" value="THUMP DOMAIN CONTAINING PROTEIN 1-RELATED"/>
    <property type="match status" value="1"/>
</dbReference>
<dbReference type="AlphaFoldDB" id="A0A0N5AF76"/>
<feature type="domain" description="THUMP" evidence="2">
    <location>
        <begin position="163"/>
        <end position="276"/>
    </location>
</feature>
<sequence length="291" mass="33169">MKKKRRQWFTGSNTKKQLDQIKSGLLFTYAGNEKTALLEANNLIDAVLVKKENDQGYVKTEKSTDSSCISADTLDHSNKAAIDNCDTLKTEENTAVNSRKRPASESENEDVADSLFVSVFLEKNARSCVNKTSKKIWPVNLGVKCCLFMSVDSEFLEVYYLADEIYNLMLNAPHCRKLQRVLPVETTCSLQLTNFNEEMTKLVLRHFIRNSEGKWPTYSVEIFRRNSNELSRESILSVVDDTVSQLAPACKVNLRNPDVTVLVQIVRSRIFLSCVKNFISRKKLRLNQHSN</sequence>
<dbReference type="InterPro" id="IPR040183">
    <property type="entry name" value="THUMPD1-like"/>
</dbReference>
<evidence type="ECO:0000256" key="1">
    <source>
        <dbReference type="PROSITE-ProRule" id="PRU00529"/>
    </source>
</evidence>
<name>A0A0N5AF76_9BILA</name>
<accession>A0A0N5AF76</accession>
<proteinExistence type="predicted"/>